<accession>A0A6A4QYP1</accession>
<dbReference type="GO" id="GO:0045490">
    <property type="term" value="P:pectin catabolic process"/>
    <property type="evidence" value="ECO:0007669"/>
    <property type="project" value="UniProtKB-UniRule"/>
</dbReference>
<dbReference type="PANTHER" id="PTHR31321">
    <property type="entry name" value="ACYL-COA THIOESTER HYDROLASE YBHC-RELATED"/>
    <property type="match status" value="1"/>
</dbReference>
<comment type="similarity">
    <text evidence="3">Belongs to the pectinesterase family.</text>
</comment>
<evidence type="ECO:0000256" key="3">
    <source>
        <dbReference type="ARBA" id="ARBA00008891"/>
    </source>
</evidence>
<dbReference type="InterPro" id="IPR033131">
    <property type="entry name" value="Pectinesterase_Asp_AS"/>
</dbReference>
<evidence type="ECO:0000256" key="7">
    <source>
        <dbReference type="ARBA" id="ARBA00023085"/>
    </source>
</evidence>
<keyword evidence="5" id="KW-0964">Secreted</keyword>
<dbReference type="PROSITE" id="PS00503">
    <property type="entry name" value="PECTINESTERASE_2"/>
    <property type="match status" value="1"/>
</dbReference>
<feature type="chain" id="PRO_5039967716" description="Pectinesterase" evidence="11">
    <location>
        <begin position="27"/>
        <end position="340"/>
    </location>
</feature>
<sequence>MELLSRAILLHILLFVSSSFWANIVATSCEGNKVISTIVVDQSGKTKFKTVQSAIDSINENNNQWVKIQINAGTYKEKVQIPYTKPCIYLEGRSRSNTIITYNAHKQTDESATFSSFPDNVIARSITFHNSYNINGKTFSSQNGTIVLKPGQVVPALAARIYGDKSAFYDCNFIGFQDTLWDVQGRHYFKDCRIEGSVDFIFGNGQSYYQNCVLNALSSGFVTAQGRCKEEDPSGFVFRGGSVNARAKTLLGRAYGKYSRVIFHGTHFSPKIQPEGWSSWQSNSGSGTTYIEADCEGPGADTSKRVPWSKKVSGSKMDKFSISSFINQDGWLQKLPVKWA</sequence>
<dbReference type="PROSITE" id="PS51257">
    <property type="entry name" value="PROKAR_LIPOPROTEIN"/>
    <property type="match status" value="1"/>
</dbReference>
<keyword evidence="5" id="KW-0134">Cell wall</keyword>
<keyword evidence="11" id="KW-0732">Signal</keyword>
<protein>
    <recommendedName>
        <fullName evidence="4 11">Pectinesterase</fullName>
        <ecNumber evidence="4 11">3.1.1.11</ecNumber>
    </recommendedName>
</protein>
<evidence type="ECO:0000256" key="11">
    <source>
        <dbReference type="RuleBase" id="RU000589"/>
    </source>
</evidence>
<feature type="signal peptide" evidence="11">
    <location>
        <begin position="1"/>
        <end position="26"/>
    </location>
</feature>
<evidence type="ECO:0000256" key="6">
    <source>
        <dbReference type="ARBA" id="ARBA00022801"/>
    </source>
</evidence>
<dbReference type="PANTHER" id="PTHR31321:SF120">
    <property type="entry name" value="PECTINESTERASE 52-RELATED"/>
    <property type="match status" value="1"/>
</dbReference>
<dbReference type="InterPro" id="IPR000070">
    <property type="entry name" value="Pectinesterase_cat"/>
</dbReference>
<dbReference type="AlphaFoldDB" id="A0A6A4QYP1"/>
<dbReference type="InterPro" id="IPR011050">
    <property type="entry name" value="Pectin_lyase_fold/virulence"/>
</dbReference>
<dbReference type="GO" id="GO:0030599">
    <property type="term" value="F:pectinesterase activity"/>
    <property type="evidence" value="ECO:0007669"/>
    <property type="project" value="UniProtKB-UniRule"/>
</dbReference>
<evidence type="ECO:0000256" key="10">
    <source>
        <dbReference type="ARBA" id="ARBA00057335"/>
    </source>
</evidence>
<dbReference type="SUPFAM" id="SSF51126">
    <property type="entry name" value="Pectin lyase-like"/>
    <property type="match status" value="1"/>
</dbReference>
<dbReference type="Gene3D" id="2.160.20.10">
    <property type="entry name" value="Single-stranded right-handed beta-helix, Pectin lyase-like"/>
    <property type="match status" value="1"/>
</dbReference>
<dbReference type="InterPro" id="IPR012334">
    <property type="entry name" value="Pectin_lyas_fold"/>
</dbReference>
<dbReference type="Proteomes" id="UP000447434">
    <property type="component" value="Chromosome 2"/>
</dbReference>
<dbReference type="OrthoDB" id="2019149at2759"/>
<evidence type="ECO:0000256" key="4">
    <source>
        <dbReference type="ARBA" id="ARBA00013229"/>
    </source>
</evidence>
<comment type="function">
    <text evidence="10">Acts in the modification of cell walls via demethylesterification of cell wall pectin.</text>
</comment>
<evidence type="ECO:0000313" key="13">
    <source>
        <dbReference type="Proteomes" id="UP000447434"/>
    </source>
</evidence>
<dbReference type="FunFam" id="2.160.20.10:FF:000013">
    <property type="entry name" value="Pectinesterase"/>
    <property type="match status" value="1"/>
</dbReference>
<comment type="catalytic activity">
    <reaction evidence="9 11">
        <text>[(1-&gt;4)-alpha-D-galacturonosyl methyl ester](n) + n H2O = [(1-&gt;4)-alpha-D-galacturonosyl](n) + n methanol + n H(+)</text>
        <dbReference type="Rhea" id="RHEA:22380"/>
        <dbReference type="Rhea" id="RHEA-COMP:14570"/>
        <dbReference type="Rhea" id="RHEA-COMP:14573"/>
        <dbReference type="ChEBI" id="CHEBI:15377"/>
        <dbReference type="ChEBI" id="CHEBI:15378"/>
        <dbReference type="ChEBI" id="CHEBI:17790"/>
        <dbReference type="ChEBI" id="CHEBI:140522"/>
        <dbReference type="ChEBI" id="CHEBI:140523"/>
        <dbReference type="EC" id="3.1.1.11"/>
    </reaction>
</comment>
<evidence type="ECO:0000256" key="2">
    <source>
        <dbReference type="ARBA" id="ARBA00005184"/>
    </source>
</evidence>
<dbReference type="EC" id="3.1.1.11" evidence="4 11"/>
<evidence type="ECO:0000256" key="9">
    <source>
        <dbReference type="ARBA" id="ARBA00047928"/>
    </source>
</evidence>
<keyword evidence="13" id="KW-1185">Reference proteome</keyword>
<evidence type="ECO:0000256" key="1">
    <source>
        <dbReference type="ARBA" id="ARBA00004191"/>
    </source>
</evidence>
<keyword evidence="6 11" id="KW-0378">Hydrolase</keyword>
<dbReference type="Pfam" id="PF01095">
    <property type="entry name" value="Pectinesterase"/>
    <property type="match status" value="1"/>
</dbReference>
<comment type="pathway">
    <text evidence="2 11">Glycan metabolism; pectin degradation; 2-dehydro-3-deoxy-D-gluconate from pectin: step 1/5.</text>
</comment>
<evidence type="ECO:0000256" key="8">
    <source>
        <dbReference type="ARBA" id="ARBA00023180"/>
    </source>
</evidence>
<dbReference type="UniPathway" id="UPA00545">
    <property type="reaction ID" value="UER00823"/>
</dbReference>
<keyword evidence="7 11" id="KW-0063">Aspartyl esterase</keyword>
<comment type="subcellular location">
    <subcellularLocation>
        <location evidence="1">Secreted</location>
        <location evidence="1">Cell wall</location>
    </subcellularLocation>
</comment>
<dbReference type="EMBL" id="WOCE01000002">
    <property type="protein sequence ID" value="KAE9618920.1"/>
    <property type="molecule type" value="Genomic_DNA"/>
</dbReference>
<name>A0A6A4QYP1_LUPAL</name>
<organism evidence="12 13">
    <name type="scientific">Lupinus albus</name>
    <name type="common">White lupine</name>
    <name type="synonym">Lupinus termis</name>
    <dbReference type="NCBI Taxonomy" id="3870"/>
    <lineage>
        <taxon>Eukaryota</taxon>
        <taxon>Viridiplantae</taxon>
        <taxon>Streptophyta</taxon>
        <taxon>Embryophyta</taxon>
        <taxon>Tracheophyta</taxon>
        <taxon>Spermatophyta</taxon>
        <taxon>Magnoliopsida</taxon>
        <taxon>eudicotyledons</taxon>
        <taxon>Gunneridae</taxon>
        <taxon>Pentapetalae</taxon>
        <taxon>rosids</taxon>
        <taxon>fabids</taxon>
        <taxon>Fabales</taxon>
        <taxon>Fabaceae</taxon>
        <taxon>Papilionoideae</taxon>
        <taxon>50 kb inversion clade</taxon>
        <taxon>genistoids sensu lato</taxon>
        <taxon>core genistoids</taxon>
        <taxon>Genisteae</taxon>
        <taxon>Lupinus</taxon>
    </lineage>
</organism>
<gene>
    <name evidence="12" type="ORF">Lalb_Chr02g0147751</name>
</gene>
<evidence type="ECO:0000256" key="5">
    <source>
        <dbReference type="ARBA" id="ARBA00022512"/>
    </source>
</evidence>
<dbReference type="GO" id="GO:0042545">
    <property type="term" value="P:cell wall modification"/>
    <property type="evidence" value="ECO:0007669"/>
    <property type="project" value="UniProtKB-UniRule"/>
</dbReference>
<proteinExistence type="inferred from homology"/>
<evidence type="ECO:0000313" key="12">
    <source>
        <dbReference type="EMBL" id="KAE9618920.1"/>
    </source>
</evidence>
<reference evidence="13" key="1">
    <citation type="journal article" date="2020" name="Nat. Commun.">
        <title>Genome sequence of the cluster root forming white lupin.</title>
        <authorList>
            <person name="Hufnagel B."/>
            <person name="Marques A."/>
            <person name="Soriano A."/>
            <person name="Marques L."/>
            <person name="Divol F."/>
            <person name="Doumas P."/>
            <person name="Sallet E."/>
            <person name="Mancinotti D."/>
            <person name="Carrere S."/>
            <person name="Marande W."/>
            <person name="Arribat S."/>
            <person name="Keller J."/>
            <person name="Huneau C."/>
            <person name="Blein T."/>
            <person name="Aime D."/>
            <person name="Laguerre M."/>
            <person name="Taylor J."/>
            <person name="Schubert V."/>
            <person name="Nelson M."/>
            <person name="Geu-Flores F."/>
            <person name="Crespi M."/>
            <person name="Gallardo-Guerrero K."/>
            <person name="Delaux P.-M."/>
            <person name="Salse J."/>
            <person name="Berges H."/>
            <person name="Guyot R."/>
            <person name="Gouzy J."/>
            <person name="Peret B."/>
        </authorList>
    </citation>
    <scope>NUCLEOTIDE SEQUENCE [LARGE SCALE GENOMIC DNA]</scope>
    <source>
        <strain evidence="13">cv. Amiga</strain>
    </source>
</reference>
<comment type="caution">
    <text evidence="12">The sequence shown here is derived from an EMBL/GenBank/DDBJ whole genome shotgun (WGS) entry which is preliminary data.</text>
</comment>
<keyword evidence="8" id="KW-0325">Glycoprotein</keyword>